<dbReference type="GO" id="GO:0016787">
    <property type="term" value="F:hydrolase activity"/>
    <property type="evidence" value="ECO:0007669"/>
    <property type="project" value="UniProtKB-KW"/>
</dbReference>
<comment type="caution">
    <text evidence="2">The sequence shown here is derived from an EMBL/GenBank/DDBJ whole genome shotgun (WGS) entry which is preliminary data.</text>
</comment>
<reference evidence="3" key="1">
    <citation type="submission" date="2015-10" db="EMBL/GenBank/DDBJ databases">
        <title>Metagenome-Assembled Genomes uncover a global brackish microbiome.</title>
        <authorList>
            <person name="Hugerth L.W."/>
            <person name="Larsson J."/>
            <person name="Alneberg J."/>
            <person name="Lindh M.V."/>
            <person name="Legrand C."/>
            <person name="Pinhassi J."/>
            <person name="Andersson A."/>
        </authorList>
    </citation>
    <scope>NUCLEOTIDE SEQUENCE [LARGE SCALE GENOMIC DNA]</scope>
</reference>
<dbReference type="EMBL" id="LIAV01000028">
    <property type="protein sequence ID" value="KRO41091.1"/>
    <property type="molecule type" value="Genomic_DNA"/>
</dbReference>
<gene>
    <name evidence="2" type="ORF">ABR63_05460</name>
</gene>
<organism evidence="2 3">
    <name type="scientific">SAR86 cluster bacterium BACL1 MAG-120920-bin57</name>
    <dbReference type="NCBI Taxonomy" id="1655571"/>
    <lineage>
        <taxon>Bacteria</taxon>
        <taxon>Pseudomonadati</taxon>
        <taxon>Pseudomonadota</taxon>
        <taxon>Gammaproteobacteria</taxon>
        <taxon>SAR86 cluster</taxon>
    </lineage>
</organism>
<dbReference type="Gene3D" id="1.10.3210.10">
    <property type="entry name" value="Hypothetical protein af1432"/>
    <property type="match status" value="1"/>
</dbReference>
<feature type="domain" description="HD" evidence="1">
    <location>
        <begin position="51"/>
        <end position="116"/>
    </location>
</feature>
<dbReference type="SUPFAM" id="SSF109604">
    <property type="entry name" value="HD-domain/PDEase-like"/>
    <property type="match status" value="1"/>
</dbReference>
<dbReference type="InterPro" id="IPR052567">
    <property type="entry name" value="OP_Dioxygenase"/>
</dbReference>
<protein>
    <submittedName>
        <fullName evidence="2">Metal-dependent phosphohydrolase</fullName>
    </submittedName>
</protein>
<accession>A0A0R2PYC6</accession>
<keyword evidence="2" id="KW-0378">Hydrolase</keyword>
<dbReference type="Pfam" id="PF01966">
    <property type="entry name" value="HD"/>
    <property type="match status" value="1"/>
</dbReference>
<sequence>MFTRMDQSTQEEWQHISEQHMPHIFDMPARIMSMLRQLEALSLGFGTNQLHHALQTATMAKRAGAEDEMIILSLLHDVGKVINVPNHGQIAAEILKPYVSNDAYHIIRTHQDFQGEHYYQYMGKPQDLRNQYKNESWFTKAVEFTDEWDQAAFDPDYKVDPLESFETLINTFFAAPHTI</sequence>
<dbReference type="PANTHER" id="PTHR40202:SF1">
    <property type="entry name" value="HD DOMAIN-CONTAINING PROTEIN"/>
    <property type="match status" value="1"/>
</dbReference>
<evidence type="ECO:0000313" key="3">
    <source>
        <dbReference type="Proteomes" id="UP000050874"/>
    </source>
</evidence>
<dbReference type="PANTHER" id="PTHR40202">
    <property type="match status" value="1"/>
</dbReference>
<evidence type="ECO:0000313" key="2">
    <source>
        <dbReference type="EMBL" id="KRO41091.1"/>
    </source>
</evidence>
<dbReference type="Proteomes" id="UP000050874">
    <property type="component" value="Unassembled WGS sequence"/>
</dbReference>
<dbReference type="AlphaFoldDB" id="A0A0R2PYC6"/>
<proteinExistence type="predicted"/>
<dbReference type="InterPro" id="IPR006674">
    <property type="entry name" value="HD_domain"/>
</dbReference>
<evidence type="ECO:0000259" key="1">
    <source>
        <dbReference type="Pfam" id="PF01966"/>
    </source>
</evidence>
<name>A0A0R2PYC6_9GAMM</name>